<evidence type="ECO:0000313" key="4">
    <source>
        <dbReference type="Proteomes" id="UP000245754"/>
    </source>
</evidence>
<comment type="caution">
    <text evidence="3">The sequence shown here is derived from an EMBL/GenBank/DDBJ whole genome shotgun (WGS) entry which is preliminary data.</text>
</comment>
<dbReference type="InterPro" id="IPR000073">
    <property type="entry name" value="AB_hydrolase_1"/>
</dbReference>
<evidence type="ECO:0000256" key="1">
    <source>
        <dbReference type="SAM" id="MobiDB-lite"/>
    </source>
</evidence>
<sequence length="308" mass="32984">MGVSSEEAAKRAEAQADRSSTVRANIAEEGRAIDGGAEAAAVVDRLASQARYFLTDADGTQMVWRRFGEGPAVLLVHGGHGNWLHWVRNIEALAAHHTVWVPDMPGYGESGDPTGPELSQLVAAIAAGYAQLPDPGPIDVVGFSFGGLTSAHLASVLPRVRRLALLGPGGHAGPRRQQRALVDWRAAPDAGALAAAMRHNVEAFMISNPEAIDALALLAYTDACRHTRFRSKHISRAGGLAEALDRFRGPSLLIWGEDDVTANPDSALAHLVDGRPRREGVIVPEAGHWVQYESFASINAILLDWFEH</sequence>
<gene>
    <name evidence="3" type="ORF">C7419_1011119</name>
</gene>
<keyword evidence="4" id="KW-1185">Reference proteome</keyword>
<protein>
    <submittedName>
        <fullName evidence="3">Pimeloyl-ACP methyl ester carboxylesterase</fullName>
    </submittedName>
</protein>
<dbReference type="InterPro" id="IPR029058">
    <property type="entry name" value="AB_hydrolase_fold"/>
</dbReference>
<feature type="domain" description="AB hydrolase-1" evidence="2">
    <location>
        <begin position="71"/>
        <end position="293"/>
    </location>
</feature>
<proteinExistence type="predicted"/>
<dbReference type="PANTHER" id="PTHR46438">
    <property type="entry name" value="ALPHA/BETA-HYDROLASES SUPERFAMILY PROTEIN"/>
    <property type="match status" value="1"/>
</dbReference>
<dbReference type="EMBL" id="QGGT01000001">
    <property type="protein sequence ID" value="PWK37237.1"/>
    <property type="molecule type" value="Genomic_DNA"/>
</dbReference>
<dbReference type="Pfam" id="PF00561">
    <property type="entry name" value="Abhydrolase_1"/>
    <property type="match status" value="1"/>
</dbReference>
<dbReference type="SUPFAM" id="SSF53474">
    <property type="entry name" value="alpha/beta-Hydrolases"/>
    <property type="match status" value="1"/>
</dbReference>
<reference evidence="3 4" key="1">
    <citation type="submission" date="2018-05" db="EMBL/GenBank/DDBJ databases">
        <title>Genomic Encyclopedia of Type Strains, Phase IV (KMG-V): Genome sequencing to study the core and pangenomes of soil and plant-associated prokaryotes.</title>
        <authorList>
            <person name="Whitman W."/>
        </authorList>
    </citation>
    <scope>NUCLEOTIDE SEQUENCE [LARGE SCALE GENOMIC DNA]</scope>
    <source>
        <strain evidence="3 4">SLV-132</strain>
    </source>
</reference>
<dbReference type="PRINTS" id="PR00111">
    <property type="entry name" value="ABHYDROLASE"/>
</dbReference>
<name>A0A316EWY8_9BURK</name>
<dbReference type="Proteomes" id="UP000245754">
    <property type="component" value="Unassembled WGS sequence"/>
</dbReference>
<feature type="region of interest" description="Disordered" evidence="1">
    <location>
        <begin position="1"/>
        <end position="22"/>
    </location>
</feature>
<organism evidence="3 4">
    <name type="scientific">Cupriavidus plantarum</name>
    <dbReference type="NCBI Taxonomy" id="942865"/>
    <lineage>
        <taxon>Bacteria</taxon>
        <taxon>Pseudomonadati</taxon>
        <taxon>Pseudomonadota</taxon>
        <taxon>Betaproteobacteria</taxon>
        <taxon>Burkholderiales</taxon>
        <taxon>Burkholderiaceae</taxon>
        <taxon>Cupriavidus</taxon>
    </lineage>
</organism>
<accession>A0A316EWY8</accession>
<dbReference type="AlphaFoldDB" id="A0A316EWY8"/>
<dbReference type="RefSeq" id="WP_258307857.1">
    <property type="nucleotide sequence ID" value="NZ_QGGT01000001.1"/>
</dbReference>
<evidence type="ECO:0000259" key="2">
    <source>
        <dbReference type="Pfam" id="PF00561"/>
    </source>
</evidence>
<evidence type="ECO:0000313" key="3">
    <source>
        <dbReference type="EMBL" id="PWK37237.1"/>
    </source>
</evidence>
<feature type="compositionally biased region" description="Basic and acidic residues" evidence="1">
    <location>
        <begin position="7"/>
        <end position="16"/>
    </location>
</feature>
<dbReference type="Gene3D" id="3.40.50.1820">
    <property type="entry name" value="alpha/beta hydrolase"/>
    <property type="match status" value="1"/>
</dbReference>